<comment type="caution">
    <text evidence="2">The sequence shown here is derived from an EMBL/GenBank/DDBJ whole genome shotgun (WGS) entry which is preliminary data.</text>
</comment>
<feature type="region of interest" description="Disordered" evidence="1">
    <location>
        <begin position="212"/>
        <end position="281"/>
    </location>
</feature>
<name>A0AAW5UHQ8_9BACT</name>
<evidence type="ECO:0000256" key="1">
    <source>
        <dbReference type="SAM" id="MobiDB-lite"/>
    </source>
</evidence>
<dbReference type="Proteomes" id="UP001209168">
    <property type="component" value="Unassembled WGS sequence"/>
</dbReference>
<protein>
    <submittedName>
        <fullName evidence="2">DUF1351 domain-containing protein</fullName>
    </submittedName>
</protein>
<reference evidence="2" key="1">
    <citation type="submission" date="2022-11" db="EMBL/GenBank/DDBJ databases">
        <title>Genomic repertoires linked with pathogenic potency of arthritogenic Prevotella copri isolated from the gut of rheumatoid arthritis patients.</title>
        <authorList>
            <person name="Nii T."/>
            <person name="Maeda Y."/>
            <person name="Motooka D."/>
            <person name="Naito M."/>
            <person name="Matsumoto Y."/>
            <person name="Ogawa T."/>
            <person name="Oguro-Igashira E."/>
            <person name="Kishikawa T."/>
            <person name="Yamashita M."/>
            <person name="Koizumi S."/>
            <person name="Kurakawa T."/>
            <person name="Okumura R."/>
            <person name="Kayama H."/>
            <person name="Murakami M."/>
            <person name="Sakaguchi T."/>
            <person name="Das B."/>
            <person name="Nakamura S."/>
            <person name="Okada Y."/>
            <person name="Kumanogoh A."/>
            <person name="Takeda K."/>
        </authorList>
    </citation>
    <scope>NUCLEOTIDE SEQUENCE</scope>
    <source>
        <strain evidence="2">H012_8</strain>
    </source>
</reference>
<dbReference type="EMBL" id="JAPDVH010000001">
    <property type="protein sequence ID" value="MCW4154101.1"/>
    <property type="molecule type" value="Genomic_DNA"/>
</dbReference>
<evidence type="ECO:0000313" key="2">
    <source>
        <dbReference type="EMBL" id="MCW4154101.1"/>
    </source>
</evidence>
<dbReference type="AlphaFoldDB" id="A0AAW5UHQ8"/>
<sequence length="312" mass="35083">MAEEKNTNIVALQEKDVQLVVSKETIGQLTTNIKEVKARVEKALPMYDISNYSTDDIPKCKEDKALLNKAAKALDDKRKELEKVWNKPFEEFKTTCNDTCKLIKNAVSLIDGVIKEDENRTKKAKREEIEKLAEKCGVETIGIKLDLIFDAKWLNKTTSMKSIEKAITEKVDNIKKDLETLKLFAEDYDALAARYKENLNLQETIAYANKLKEQRASSVSPSKKETATPPPTSPQKEVAENNAAEQQEEQPKNGKMSSNEEDAMDAFAAAMGQSVAPPTPTETRTYVCTGTKKAMECLERFMRDNGITFNVQ</sequence>
<dbReference type="InterPro" id="IPR009785">
    <property type="entry name" value="Prophage_Lj928_Orf309"/>
</dbReference>
<accession>A0AAW5UHQ8</accession>
<evidence type="ECO:0000313" key="3">
    <source>
        <dbReference type="Proteomes" id="UP001209168"/>
    </source>
</evidence>
<gene>
    <name evidence="2" type="ORF">ONT23_00800</name>
</gene>
<proteinExistence type="predicted"/>
<organism evidence="2 3">
    <name type="scientific">Segatella copri</name>
    <dbReference type="NCBI Taxonomy" id="165179"/>
    <lineage>
        <taxon>Bacteria</taxon>
        <taxon>Pseudomonadati</taxon>
        <taxon>Bacteroidota</taxon>
        <taxon>Bacteroidia</taxon>
        <taxon>Bacteroidales</taxon>
        <taxon>Prevotellaceae</taxon>
        <taxon>Segatella</taxon>
    </lineage>
</organism>
<dbReference type="Pfam" id="PF07083">
    <property type="entry name" value="DUF1351"/>
    <property type="match status" value="1"/>
</dbReference>
<dbReference type="RefSeq" id="WP_264898497.1">
    <property type="nucleotide sequence ID" value="NZ_JAPDVH010000001.1"/>
</dbReference>